<feature type="compositionally biased region" description="Basic residues" evidence="10">
    <location>
        <begin position="28"/>
        <end position="38"/>
    </location>
</feature>
<evidence type="ECO:0000256" key="11">
    <source>
        <dbReference type="SAM" id="SignalP"/>
    </source>
</evidence>
<dbReference type="Gene3D" id="3.40.710.10">
    <property type="entry name" value="DD-peptidase/beta-lactamase superfamily"/>
    <property type="match status" value="1"/>
</dbReference>
<name>A0A9E9NTA0_9BURK</name>
<dbReference type="InterPro" id="IPR001967">
    <property type="entry name" value="Peptidase_S11_N"/>
</dbReference>
<dbReference type="GO" id="GO:0006508">
    <property type="term" value="P:proteolysis"/>
    <property type="evidence" value="ECO:0007669"/>
    <property type="project" value="InterPro"/>
</dbReference>
<keyword evidence="6" id="KW-0961">Cell wall biogenesis/degradation</keyword>
<evidence type="ECO:0000256" key="3">
    <source>
        <dbReference type="ARBA" id="ARBA00022801"/>
    </source>
</evidence>
<feature type="chain" id="PRO_5043490389" evidence="11">
    <location>
        <begin position="25"/>
        <end position="378"/>
    </location>
</feature>
<dbReference type="GO" id="GO:0009252">
    <property type="term" value="P:peptidoglycan biosynthetic process"/>
    <property type="evidence" value="ECO:0007669"/>
    <property type="project" value="UniProtKB-KW"/>
</dbReference>
<evidence type="ECO:0000313" key="14">
    <source>
        <dbReference type="EMBL" id="WAV96799.1"/>
    </source>
</evidence>
<dbReference type="AlphaFoldDB" id="A0A9E9NTA0"/>
<feature type="binding site" evidence="8">
    <location>
        <position position="320"/>
    </location>
    <ligand>
        <name>substrate</name>
    </ligand>
</feature>
<evidence type="ECO:0000256" key="1">
    <source>
        <dbReference type="ARBA" id="ARBA00007164"/>
    </source>
</evidence>
<keyword evidence="4" id="KW-0133">Cell shape</keyword>
<evidence type="ECO:0000256" key="7">
    <source>
        <dbReference type="PIRSR" id="PIRSR618044-1"/>
    </source>
</evidence>
<feature type="active site" description="Proton acceptor" evidence="7">
    <location>
        <position position="161"/>
    </location>
</feature>
<gene>
    <name evidence="14" type="ORF">NB645_08225</name>
    <name evidence="13" type="ORF">NB646_09360</name>
</gene>
<dbReference type="SUPFAM" id="SSF56601">
    <property type="entry name" value="beta-lactamase/transpeptidase-like"/>
    <property type="match status" value="1"/>
</dbReference>
<organism evidence="13">
    <name type="scientific">Oxalobacter aliiformigenes</name>
    <dbReference type="NCBI Taxonomy" id="2946593"/>
    <lineage>
        <taxon>Bacteria</taxon>
        <taxon>Pseudomonadati</taxon>
        <taxon>Pseudomonadota</taxon>
        <taxon>Betaproteobacteria</taxon>
        <taxon>Burkholderiales</taxon>
        <taxon>Oxalobacteraceae</taxon>
        <taxon>Oxalobacter</taxon>
    </lineage>
</organism>
<dbReference type="PRINTS" id="PR00725">
    <property type="entry name" value="DADACBPTASE1"/>
</dbReference>
<evidence type="ECO:0000256" key="5">
    <source>
        <dbReference type="ARBA" id="ARBA00022984"/>
    </source>
</evidence>
<keyword evidence="2 11" id="KW-0732">Signal</keyword>
<dbReference type="PANTHER" id="PTHR21581:SF26">
    <property type="entry name" value="D-ALANYL-D-ALANINE ENDOPEPTIDASE"/>
    <property type="match status" value="1"/>
</dbReference>
<evidence type="ECO:0000256" key="6">
    <source>
        <dbReference type="ARBA" id="ARBA00023316"/>
    </source>
</evidence>
<dbReference type="Proteomes" id="UP001164794">
    <property type="component" value="Chromosome"/>
</dbReference>
<evidence type="ECO:0000256" key="4">
    <source>
        <dbReference type="ARBA" id="ARBA00022960"/>
    </source>
</evidence>
<keyword evidence="15" id="KW-1185">Reference proteome</keyword>
<comment type="similarity">
    <text evidence="1 9">Belongs to the peptidase S11 family.</text>
</comment>
<dbReference type="RefSeq" id="WP_269264279.1">
    <property type="nucleotide sequence ID" value="NZ_CP098248.1"/>
</dbReference>
<evidence type="ECO:0000256" key="2">
    <source>
        <dbReference type="ARBA" id="ARBA00022729"/>
    </source>
</evidence>
<feature type="signal peptide" evidence="11">
    <location>
        <begin position="1"/>
        <end position="24"/>
    </location>
</feature>
<evidence type="ECO:0000256" key="10">
    <source>
        <dbReference type="SAM" id="MobiDB-lite"/>
    </source>
</evidence>
<keyword evidence="5" id="KW-0573">Peptidoglycan synthesis</keyword>
<evidence type="ECO:0000313" key="13">
    <source>
        <dbReference type="EMBL" id="WAV91019.1"/>
    </source>
</evidence>
<dbReference type="GO" id="GO:0071555">
    <property type="term" value="P:cell wall organization"/>
    <property type="evidence" value="ECO:0007669"/>
    <property type="project" value="UniProtKB-KW"/>
</dbReference>
<dbReference type="Pfam" id="PF00768">
    <property type="entry name" value="Peptidase_S11"/>
    <property type="match status" value="1"/>
</dbReference>
<evidence type="ECO:0000256" key="9">
    <source>
        <dbReference type="RuleBase" id="RU004016"/>
    </source>
</evidence>
<dbReference type="EMBL" id="CP098251">
    <property type="protein sequence ID" value="WAV91019.1"/>
    <property type="molecule type" value="Genomic_DNA"/>
</dbReference>
<feature type="domain" description="Peptidase S11 D-alanyl-D-alanine carboxypeptidase A N-terminal" evidence="12">
    <location>
        <begin position="125"/>
        <end position="350"/>
    </location>
</feature>
<evidence type="ECO:0000313" key="15">
    <source>
        <dbReference type="Proteomes" id="UP001164794"/>
    </source>
</evidence>
<feature type="region of interest" description="Disordered" evidence="10">
    <location>
        <begin position="28"/>
        <end position="54"/>
    </location>
</feature>
<dbReference type="InterPro" id="IPR018044">
    <property type="entry name" value="Peptidase_S11"/>
</dbReference>
<dbReference type="Proteomes" id="UP001164819">
    <property type="component" value="Chromosome"/>
</dbReference>
<proteinExistence type="inferred from homology"/>
<dbReference type="EMBL" id="CP098248">
    <property type="protein sequence ID" value="WAV96799.1"/>
    <property type="molecule type" value="Genomic_DNA"/>
</dbReference>
<reference evidence="13" key="2">
    <citation type="journal article" date="2022" name="Front. Microbiol.">
        <title>New perspectives on an old grouping: The genomic and phenotypic variability of Oxalobacter formigenes and the implications for calcium oxalate stone prevention.</title>
        <authorList>
            <person name="Chmiel J.A."/>
            <person name="Carr C."/>
            <person name="Stuivenberg G.A."/>
            <person name="Venema R."/>
            <person name="Chanyi R.M."/>
            <person name="Al K.F."/>
            <person name="Giguere D."/>
            <person name="Say H."/>
            <person name="Akouris P.P."/>
            <person name="Dominguez Romero S.A."/>
            <person name="Kwong A."/>
            <person name="Tai V."/>
            <person name="Koval S.F."/>
            <person name="Razvi H."/>
            <person name="Bjazevic J."/>
            <person name="Burton J.P."/>
        </authorList>
    </citation>
    <scope>NUCLEOTIDE SEQUENCE</scope>
    <source>
        <strain evidence="13">OxK</strain>
    </source>
</reference>
<dbReference type="InterPro" id="IPR012338">
    <property type="entry name" value="Beta-lactam/transpept-like"/>
</dbReference>
<keyword evidence="3 13" id="KW-0378">Hydrolase</keyword>
<sequence length="378" mass="41270">MYKIISGLLSLIFLCVFTAPLGLAATKKTGKAPARKTASKTVTSRKTGKAVPAARQKTVLSKGKNNRIISLRNSKRTPGKLVALNRRDSRSRTRGSYKKVSLRRSTPVIPRYSFGDLAGLKNTYDPLSLKSNAALVLDESNLEILFEKNSNIALPMASITKLMTGLVVVESMQDMNEVLEITEEDVDTHKHTSSRLKVGTRMTRGNLLHLALMSSENRAAAALGRNYPGGISAFVNAMNIKAQVLGMSDSHYVDSSGLSSGNVASARDLAKLVMAAAQHPILRKYSTDTYYSVDDGLREMHYGNTNGLVHNPDWHIRLQKTGYISEAGQCLVMQAIIKGRPIVMVFLDSKGKGARLADAQRIRSWLTQSETGHGEPNV</sequence>
<dbReference type="GO" id="GO:0008360">
    <property type="term" value="P:regulation of cell shape"/>
    <property type="evidence" value="ECO:0007669"/>
    <property type="project" value="UniProtKB-KW"/>
</dbReference>
<dbReference type="GO" id="GO:0009002">
    <property type="term" value="F:serine-type D-Ala-D-Ala carboxypeptidase activity"/>
    <property type="evidence" value="ECO:0007669"/>
    <property type="project" value="InterPro"/>
</dbReference>
<dbReference type="PANTHER" id="PTHR21581">
    <property type="entry name" value="D-ALANYL-D-ALANINE CARBOXYPEPTIDASE"/>
    <property type="match status" value="1"/>
</dbReference>
<evidence type="ECO:0000256" key="8">
    <source>
        <dbReference type="PIRSR" id="PIRSR618044-2"/>
    </source>
</evidence>
<protein>
    <submittedName>
        <fullName evidence="13">Serine hydrolase</fullName>
    </submittedName>
</protein>
<reference evidence="14" key="1">
    <citation type="journal article" date="2022" name="Front. Microbiol.">
        <title>New perspectives on an old grouping: The genomic and phenotypic variability of Oxalobacter formigenes and the implications for calcium oxalate stone prevention.</title>
        <authorList>
            <person name="Chmiel J.A."/>
            <person name="Carr C."/>
            <person name="Stuivenberg G.A."/>
            <person name="Venema R."/>
            <person name="Chanyi R.M."/>
            <person name="Al K.F."/>
            <person name="Giguere D."/>
            <person name="Say H."/>
            <person name="Akouris P.P."/>
            <person name="Dominguez Romero S.A."/>
            <person name="Kwong A."/>
            <person name="Tai V."/>
            <person name="Koval S.F."/>
            <person name="Razvi H."/>
            <person name="Bjazevic J."/>
            <person name="Burton J.P."/>
        </authorList>
    </citation>
    <scope>NUCLEOTIDE SEQUENCE</scope>
    <source>
        <strain evidence="14">HOxNP-1</strain>
    </source>
</reference>
<feature type="active site" description="Acyl-ester intermediate" evidence="7">
    <location>
        <position position="158"/>
    </location>
</feature>
<accession>A0A9E9NTA0</accession>
<feature type="active site" evidence="7">
    <location>
        <position position="215"/>
    </location>
</feature>
<evidence type="ECO:0000259" key="12">
    <source>
        <dbReference type="Pfam" id="PF00768"/>
    </source>
</evidence>